<dbReference type="InterPro" id="IPR037245">
    <property type="entry name" value="FIP-RBD_C_sf"/>
</dbReference>
<dbReference type="GO" id="GO:0030139">
    <property type="term" value="C:endocytic vesicle"/>
    <property type="evidence" value="ECO:0007669"/>
    <property type="project" value="TreeGrafter"/>
</dbReference>
<protein>
    <submittedName>
        <fullName evidence="12">FIP-RBD domain-containing protein</fullName>
    </submittedName>
</protein>
<dbReference type="InterPro" id="IPR019018">
    <property type="entry name" value="Rab-bd_FIP-RBD"/>
</dbReference>
<keyword evidence="7" id="KW-0472">Membrane</keyword>
<dbReference type="GO" id="GO:0032154">
    <property type="term" value="C:cleavage furrow"/>
    <property type="evidence" value="ECO:0007669"/>
    <property type="project" value="UniProtKB-SubCell"/>
</dbReference>
<feature type="coiled-coil region" evidence="8">
    <location>
        <begin position="183"/>
        <end position="210"/>
    </location>
</feature>
<dbReference type="WBParaSite" id="TTAC_0001002101-mRNA-1">
    <property type="protein sequence ID" value="TTAC_0001002101-mRNA-1"/>
    <property type="gene ID" value="TTAC_0001002101"/>
</dbReference>
<feature type="coiled-coil region" evidence="8">
    <location>
        <begin position="72"/>
        <end position="113"/>
    </location>
</feature>
<dbReference type="InterPro" id="IPR051977">
    <property type="entry name" value="Rab11-interacting_regulator"/>
</dbReference>
<evidence type="ECO:0000259" key="9">
    <source>
        <dbReference type="PROSITE" id="PS51511"/>
    </source>
</evidence>
<dbReference type="GO" id="GO:0032465">
    <property type="term" value="P:regulation of cytokinesis"/>
    <property type="evidence" value="ECO:0007669"/>
    <property type="project" value="TreeGrafter"/>
</dbReference>
<dbReference type="PANTHER" id="PTHR15726:SF7">
    <property type="entry name" value="NUCLEAR FALLOUT, ISOFORM J"/>
    <property type="match status" value="1"/>
</dbReference>
<evidence type="ECO:0000256" key="1">
    <source>
        <dbReference type="ARBA" id="ARBA00004214"/>
    </source>
</evidence>
<dbReference type="GO" id="GO:0055038">
    <property type="term" value="C:recycling endosome membrane"/>
    <property type="evidence" value="ECO:0007669"/>
    <property type="project" value="UniProtKB-SubCell"/>
</dbReference>
<dbReference type="InterPro" id="IPR057316">
    <property type="entry name" value="Rab11-FIP3/4_dom"/>
</dbReference>
<keyword evidence="6 8" id="KW-0175">Coiled coil</keyword>
<reference evidence="12" key="1">
    <citation type="submission" date="2017-02" db="UniProtKB">
        <authorList>
            <consortium name="WormBaseParasite"/>
        </authorList>
    </citation>
    <scope>IDENTIFICATION</scope>
</reference>
<evidence type="ECO:0000313" key="10">
    <source>
        <dbReference type="EMBL" id="VDM34986.1"/>
    </source>
</evidence>
<evidence type="ECO:0000256" key="8">
    <source>
        <dbReference type="SAM" id="Coils"/>
    </source>
</evidence>
<name>A0A0R3X8Z6_HYDTA</name>
<evidence type="ECO:0000256" key="4">
    <source>
        <dbReference type="ARBA" id="ARBA00022448"/>
    </source>
</evidence>
<dbReference type="STRING" id="6205.A0A0R3X8Z6"/>
<dbReference type="OrthoDB" id="418358at2759"/>
<dbReference type="GO" id="GO:0030496">
    <property type="term" value="C:midbody"/>
    <property type="evidence" value="ECO:0007669"/>
    <property type="project" value="UniProtKB-SubCell"/>
</dbReference>
<comment type="subcellular location">
    <subcellularLocation>
        <location evidence="2">Cleavage furrow</location>
    </subcellularLocation>
    <subcellularLocation>
        <location evidence="1">Midbody</location>
    </subcellularLocation>
    <subcellularLocation>
        <location evidence="3">Recycling endosome membrane</location>
        <topology evidence="3">Peripheral membrane protein</topology>
    </subcellularLocation>
</comment>
<evidence type="ECO:0000256" key="7">
    <source>
        <dbReference type="ARBA" id="ARBA00023136"/>
    </source>
</evidence>
<organism evidence="12">
    <name type="scientific">Hydatigena taeniaeformis</name>
    <name type="common">Feline tapeworm</name>
    <name type="synonym">Taenia taeniaeformis</name>
    <dbReference type="NCBI Taxonomy" id="6205"/>
    <lineage>
        <taxon>Eukaryota</taxon>
        <taxon>Metazoa</taxon>
        <taxon>Spiralia</taxon>
        <taxon>Lophotrochozoa</taxon>
        <taxon>Platyhelminthes</taxon>
        <taxon>Cestoda</taxon>
        <taxon>Eucestoda</taxon>
        <taxon>Cyclophyllidea</taxon>
        <taxon>Taeniidae</taxon>
        <taxon>Hydatigera</taxon>
    </lineage>
</organism>
<evidence type="ECO:0000313" key="12">
    <source>
        <dbReference type="WBParaSite" id="TTAC_0001002101-mRNA-1"/>
    </source>
</evidence>
<evidence type="ECO:0000256" key="5">
    <source>
        <dbReference type="ARBA" id="ARBA00022753"/>
    </source>
</evidence>
<keyword evidence="5" id="KW-0967">Endosome</keyword>
<dbReference type="GO" id="GO:0032456">
    <property type="term" value="P:endocytic recycling"/>
    <property type="evidence" value="ECO:0007669"/>
    <property type="project" value="TreeGrafter"/>
</dbReference>
<evidence type="ECO:0000256" key="2">
    <source>
        <dbReference type="ARBA" id="ARBA00004626"/>
    </source>
</evidence>
<evidence type="ECO:0000313" key="11">
    <source>
        <dbReference type="Proteomes" id="UP000274429"/>
    </source>
</evidence>
<proteinExistence type="predicted"/>
<sequence length="278" mass="31624">MRQMEAKMDSMTSQAAAVSNADGLAGRLREENTRLCASVVMLEERIKEIEARHQRDLESERSHLDALMARSKRTYEAEIENLRARCQKLEADLSEATINLGKTKVELDSARAEGKRTSEALLDAQDKINSLTDQISSRSNAESWELQKAIADRDSALNALKEVNSAVGNGPRGSISMDTVARLEEMQQIIHRLKEDNKNLTKQVRDAQEESWFNNLRDGQKLLYETDSTLEAEMDMLTKEEVVKLLTQEKHTNNQLRAYLNTLLEKIMLNYPELLETK</sequence>
<dbReference type="Pfam" id="PF25450">
    <property type="entry name" value="Rab11-FIP3"/>
    <property type="match status" value="1"/>
</dbReference>
<dbReference type="PROSITE" id="PS51511">
    <property type="entry name" value="FIP_RBD"/>
    <property type="match status" value="1"/>
</dbReference>
<dbReference type="Pfam" id="PF09457">
    <property type="entry name" value="RBD-FIP"/>
    <property type="match status" value="1"/>
</dbReference>
<evidence type="ECO:0000256" key="6">
    <source>
        <dbReference type="ARBA" id="ARBA00023054"/>
    </source>
</evidence>
<dbReference type="Gene3D" id="1.20.5.2440">
    <property type="match status" value="1"/>
</dbReference>
<keyword evidence="4" id="KW-0813">Transport</keyword>
<feature type="domain" description="FIP-RBD" evidence="9">
    <location>
        <begin position="216"/>
        <end position="278"/>
    </location>
</feature>
<gene>
    <name evidence="10" type="ORF">TTAC_LOCUS10006</name>
</gene>
<evidence type="ECO:0000256" key="3">
    <source>
        <dbReference type="ARBA" id="ARBA00004654"/>
    </source>
</evidence>
<dbReference type="AlphaFoldDB" id="A0A0R3X8Z6"/>
<reference evidence="10 11" key="2">
    <citation type="submission" date="2018-11" db="EMBL/GenBank/DDBJ databases">
        <authorList>
            <consortium name="Pathogen Informatics"/>
        </authorList>
    </citation>
    <scope>NUCLEOTIDE SEQUENCE [LARGE SCALE GENOMIC DNA]</scope>
</reference>
<keyword evidence="11" id="KW-1185">Reference proteome</keyword>
<dbReference type="Proteomes" id="UP000274429">
    <property type="component" value="Unassembled WGS sequence"/>
</dbReference>
<accession>A0A0R3X8Z6</accession>
<dbReference type="SUPFAM" id="SSF144270">
    <property type="entry name" value="Eferin C-derminal domain-like"/>
    <property type="match status" value="1"/>
</dbReference>
<dbReference type="PANTHER" id="PTHR15726">
    <property type="entry name" value="RAB11-FAMILY INTERACTING PROTEIN"/>
    <property type="match status" value="1"/>
</dbReference>
<dbReference type="EMBL" id="UYWX01021234">
    <property type="protein sequence ID" value="VDM34986.1"/>
    <property type="molecule type" value="Genomic_DNA"/>
</dbReference>